<evidence type="ECO:0000256" key="1">
    <source>
        <dbReference type="ARBA" id="ARBA00006817"/>
    </source>
</evidence>
<comment type="similarity">
    <text evidence="1">Belongs to the AHA1 family.</text>
</comment>
<dbReference type="Proteomes" id="UP000078116">
    <property type="component" value="Unassembled WGS sequence"/>
</dbReference>
<dbReference type="InterPro" id="IPR013538">
    <property type="entry name" value="ASHA1/2-like_C"/>
</dbReference>
<evidence type="ECO:0000313" key="5">
    <source>
        <dbReference type="Proteomes" id="UP000077961"/>
    </source>
</evidence>
<organism evidence="3 6">
    <name type="scientific">Paraburkholderia ginsengiterrae</name>
    <dbReference type="NCBI Taxonomy" id="1462993"/>
    <lineage>
        <taxon>Bacteria</taxon>
        <taxon>Pseudomonadati</taxon>
        <taxon>Pseudomonadota</taxon>
        <taxon>Betaproteobacteria</taxon>
        <taxon>Burkholderiales</taxon>
        <taxon>Burkholderiaceae</taxon>
        <taxon>Paraburkholderia</taxon>
    </lineage>
</organism>
<evidence type="ECO:0000313" key="6">
    <source>
        <dbReference type="Proteomes" id="UP000078116"/>
    </source>
</evidence>
<evidence type="ECO:0000259" key="2">
    <source>
        <dbReference type="Pfam" id="PF08327"/>
    </source>
</evidence>
<dbReference type="AlphaFoldDB" id="A0A1A9MXD0"/>
<keyword evidence="5" id="KW-1185">Reference proteome</keyword>
<dbReference type="RefSeq" id="WP_064269607.1">
    <property type="nucleotide sequence ID" value="NZ_LXJZ01000187.1"/>
</dbReference>
<comment type="caution">
    <text evidence="3">The sequence shown here is derived from an EMBL/GenBank/DDBJ whole genome shotgun (WGS) entry which is preliminary data.</text>
</comment>
<proteinExistence type="inferred from homology"/>
<name>A0A1A9MXD0_9BURK</name>
<evidence type="ECO:0000313" key="4">
    <source>
        <dbReference type="EMBL" id="OAJ56102.1"/>
    </source>
</evidence>
<feature type="domain" description="Activator of Hsp90 ATPase homologue 1/2-like C-terminal" evidence="2">
    <location>
        <begin position="20"/>
        <end position="147"/>
    </location>
</feature>
<accession>A0A1A9MXD0</accession>
<dbReference type="EMBL" id="LXKA01000380">
    <property type="protein sequence ID" value="OAJ52249.1"/>
    <property type="molecule type" value="Genomic_DNA"/>
</dbReference>
<dbReference type="CDD" id="cd07814">
    <property type="entry name" value="SRPBCC_CalC_Aha1-like"/>
    <property type="match status" value="1"/>
</dbReference>
<dbReference type="Proteomes" id="UP000077961">
    <property type="component" value="Unassembled WGS sequence"/>
</dbReference>
<dbReference type="Pfam" id="PF08327">
    <property type="entry name" value="AHSA1"/>
    <property type="match status" value="1"/>
</dbReference>
<dbReference type="OrthoDB" id="9805228at2"/>
<reference evidence="5 6" key="1">
    <citation type="submission" date="2016-04" db="EMBL/GenBank/DDBJ databases">
        <title>Reclassification of Paraburkholderia panaciterrae (Farh et al. 2015) Dobritsa &amp; Samadpour 2016 as a later homotypic synonym of Paraburkholderia ginsengiterrae (Farh et al. 2015) Dobritsa &amp; Samadpour 2016.</title>
        <authorList>
            <person name="Dobritsa A.P."/>
            <person name="Kutumbaka K."/>
            <person name="Samadpour M."/>
        </authorList>
    </citation>
    <scope>NUCLEOTIDE SEQUENCE [LARGE SCALE GENOMIC DNA]</scope>
    <source>
        <strain evidence="3 6">DCY85</strain>
        <strain evidence="4 5">DCY85-1</strain>
    </source>
</reference>
<protein>
    <submittedName>
        <fullName evidence="3">ATPase</fullName>
    </submittedName>
</protein>
<gene>
    <name evidence="4" type="ORF">A6V36_06100</name>
    <name evidence="3" type="ORF">A6V37_37110</name>
</gene>
<evidence type="ECO:0000313" key="3">
    <source>
        <dbReference type="EMBL" id="OAJ52249.1"/>
    </source>
</evidence>
<dbReference type="STRING" id="1462993.A6V36_06100"/>
<dbReference type="InterPro" id="IPR023393">
    <property type="entry name" value="START-like_dom_sf"/>
</dbReference>
<sequence>MSTQPAQLIEPSLTLQRRFNATPAKVFRAWTDPAQFMTWMRPGDAHVASAEMDVRVGGRYSIVYRKPDGKEIEVDGQYLEVVPERKLVFTWIWRYSPEHETRVTLLFEADGDGTWLTLTHERLEDDAQREDHRRGWSDGLDSLERYVA</sequence>
<dbReference type="EMBL" id="LXJZ01000187">
    <property type="protein sequence ID" value="OAJ56102.1"/>
    <property type="molecule type" value="Genomic_DNA"/>
</dbReference>
<dbReference type="Gene3D" id="3.30.530.20">
    <property type="match status" value="1"/>
</dbReference>
<dbReference type="SUPFAM" id="SSF55961">
    <property type="entry name" value="Bet v1-like"/>
    <property type="match status" value="1"/>
</dbReference>